<reference evidence="1 2" key="1">
    <citation type="submission" date="2016-10" db="EMBL/GenBank/DDBJ databases">
        <authorList>
            <person name="de Groot N.N."/>
        </authorList>
    </citation>
    <scope>NUCLEOTIDE SEQUENCE [LARGE SCALE GENOMIC DNA]</scope>
    <source>
        <strain evidence="1 2">CGMCC 4.6945</strain>
    </source>
</reference>
<dbReference type="STRING" id="988821.SAMN05421867_10648"/>
<evidence type="ECO:0000313" key="1">
    <source>
        <dbReference type="EMBL" id="SFB05721.1"/>
    </source>
</evidence>
<dbReference type="RefSeq" id="WP_090032216.1">
    <property type="nucleotide sequence ID" value="NZ_BONM01000006.1"/>
</dbReference>
<keyword evidence="2" id="KW-1185">Reference proteome</keyword>
<dbReference type="Proteomes" id="UP000199012">
    <property type="component" value="Unassembled WGS sequence"/>
</dbReference>
<organism evidence="1 2">
    <name type="scientific">Cellulomonas marina</name>
    <dbReference type="NCBI Taxonomy" id="988821"/>
    <lineage>
        <taxon>Bacteria</taxon>
        <taxon>Bacillati</taxon>
        <taxon>Actinomycetota</taxon>
        <taxon>Actinomycetes</taxon>
        <taxon>Micrococcales</taxon>
        <taxon>Cellulomonadaceae</taxon>
        <taxon>Cellulomonas</taxon>
    </lineage>
</organism>
<dbReference type="AlphaFoldDB" id="A0A1I0XXJ0"/>
<sequence length="223" mass="23240">MTAVGSGVVVVLPDHWTSVPLRDLAGRERAVRAVVRRRLGVADGRAHLRRELTRDLTASARRAADAGAWLLALYALPVPQPTGASRDDRRADRSGDHPLAVVTASLTASVLPLPGGGRGLDAVAAAVGGAARTAAGAGDRTLVRGTGSLGPVLRRRRVLDRPDGSQHVVWDAWLDVPASRGGAAVHHLAVASEHVELLEPLTGLVDAVVGAVHLLHDRDRPAA</sequence>
<accession>A0A1I0XXJ0</accession>
<protein>
    <submittedName>
        <fullName evidence="1">Uncharacterized protein</fullName>
    </submittedName>
</protein>
<dbReference type="EMBL" id="FOKA01000006">
    <property type="protein sequence ID" value="SFB05721.1"/>
    <property type="molecule type" value="Genomic_DNA"/>
</dbReference>
<gene>
    <name evidence="1" type="ORF">SAMN05421867_10648</name>
</gene>
<proteinExistence type="predicted"/>
<evidence type="ECO:0000313" key="2">
    <source>
        <dbReference type="Proteomes" id="UP000199012"/>
    </source>
</evidence>
<name>A0A1I0XXJ0_9CELL</name>